<evidence type="ECO:0000313" key="1">
    <source>
        <dbReference type="EMBL" id="OGY46075.1"/>
    </source>
</evidence>
<organism evidence="1 2">
    <name type="scientific">Candidatus Buchananbacteria bacterium RIFCSPHIGHO2_01_FULL_46_12</name>
    <dbReference type="NCBI Taxonomy" id="1797536"/>
    <lineage>
        <taxon>Bacteria</taxon>
        <taxon>Candidatus Buchananiibacteriota</taxon>
    </lineage>
</organism>
<evidence type="ECO:0000313" key="2">
    <source>
        <dbReference type="Proteomes" id="UP000178432"/>
    </source>
</evidence>
<gene>
    <name evidence="1" type="ORF">A2663_00845</name>
</gene>
<sequence length="135" mass="15404">MVGRSKKNKQTINEIYKTEDGEMEETERPNAFVVGDMADPGSVRSFNLAGGLADFRLFIRSEITAEEYLRREEARGGGPRIRIEDFQSPRERGARQRMLEARKIGGWRGEFLEVWEGIKLLFNQALIDLGIRDAA</sequence>
<dbReference type="AlphaFoldDB" id="A0A1G1Y165"/>
<protein>
    <submittedName>
        <fullName evidence="1">Uncharacterized protein</fullName>
    </submittedName>
</protein>
<accession>A0A1G1Y165</accession>
<dbReference type="Proteomes" id="UP000178432">
    <property type="component" value="Unassembled WGS sequence"/>
</dbReference>
<dbReference type="EMBL" id="MHIF01000065">
    <property type="protein sequence ID" value="OGY46075.1"/>
    <property type="molecule type" value="Genomic_DNA"/>
</dbReference>
<reference evidence="1 2" key="1">
    <citation type="journal article" date="2016" name="Nat. Commun.">
        <title>Thousands of microbial genomes shed light on interconnected biogeochemical processes in an aquifer system.</title>
        <authorList>
            <person name="Anantharaman K."/>
            <person name="Brown C.T."/>
            <person name="Hug L.A."/>
            <person name="Sharon I."/>
            <person name="Castelle C.J."/>
            <person name="Probst A.J."/>
            <person name="Thomas B.C."/>
            <person name="Singh A."/>
            <person name="Wilkins M.J."/>
            <person name="Karaoz U."/>
            <person name="Brodie E.L."/>
            <person name="Williams K.H."/>
            <person name="Hubbard S.S."/>
            <person name="Banfield J.F."/>
        </authorList>
    </citation>
    <scope>NUCLEOTIDE SEQUENCE [LARGE SCALE GENOMIC DNA]</scope>
</reference>
<proteinExistence type="predicted"/>
<name>A0A1G1Y165_9BACT</name>
<comment type="caution">
    <text evidence="1">The sequence shown here is derived from an EMBL/GenBank/DDBJ whole genome shotgun (WGS) entry which is preliminary data.</text>
</comment>